<evidence type="ECO:0000313" key="1">
    <source>
        <dbReference type="EMBL" id="SPJ72379.1"/>
    </source>
</evidence>
<name>A0AAE8M1G0_9HYPO</name>
<protein>
    <submittedName>
        <fullName evidence="1">Uncharacterized protein</fullName>
    </submittedName>
</protein>
<comment type="caution">
    <text evidence="1">The sequence shown here is derived from an EMBL/GenBank/DDBJ whole genome shotgun (WGS) entry which is preliminary data.</text>
</comment>
<accession>A0AAE8M1G0</accession>
<organism evidence="1 2">
    <name type="scientific">Fusarium torulosum</name>
    <dbReference type="NCBI Taxonomy" id="33205"/>
    <lineage>
        <taxon>Eukaryota</taxon>
        <taxon>Fungi</taxon>
        <taxon>Dikarya</taxon>
        <taxon>Ascomycota</taxon>
        <taxon>Pezizomycotina</taxon>
        <taxon>Sordariomycetes</taxon>
        <taxon>Hypocreomycetidae</taxon>
        <taxon>Hypocreales</taxon>
        <taxon>Nectriaceae</taxon>
        <taxon>Fusarium</taxon>
    </lineage>
</organism>
<dbReference type="AlphaFoldDB" id="A0AAE8M1G0"/>
<dbReference type="EMBL" id="ONZP01000058">
    <property type="protein sequence ID" value="SPJ72379.1"/>
    <property type="molecule type" value="Genomic_DNA"/>
</dbReference>
<evidence type="ECO:0000313" key="2">
    <source>
        <dbReference type="Proteomes" id="UP001187734"/>
    </source>
</evidence>
<keyword evidence="2" id="KW-1185">Reference proteome</keyword>
<reference evidence="1" key="1">
    <citation type="submission" date="2018-03" db="EMBL/GenBank/DDBJ databases">
        <authorList>
            <person name="Guldener U."/>
        </authorList>
    </citation>
    <scope>NUCLEOTIDE SEQUENCE</scope>
</reference>
<sequence length="119" mass="14011">MDDPPRTIITETVGLQLSYNGLMHAEYEGAPNVSFEDIPRTEPFYRVLLDLQEIGEKFQCEWIEDDDNRAMAGLYYSYSYGDKKFVSFIGYNSGTKKYYESWQTLEKRHHWSSRLTMQA</sequence>
<dbReference type="Proteomes" id="UP001187734">
    <property type="component" value="Unassembled WGS sequence"/>
</dbReference>
<gene>
    <name evidence="1" type="ORF">FTOL_02107</name>
</gene>
<proteinExistence type="predicted"/>